<gene>
    <name evidence="1" type="ORF">J116_020690</name>
</gene>
<accession>A0A1D3DW05</accession>
<evidence type="ECO:0000313" key="1">
    <source>
        <dbReference type="EMBL" id="OEJ96508.1"/>
    </source>
</evidence>
<evidence type="ECO:0000313" key="2">
    <source>
        <dbReference type="Proteomes" id="UP000095329"/>
    </source>
</evidence>
<name>A0A1D3DW05_9ACTN</name>
<dbReference type="eggNOG" id="ENOG5031TYM">
    <property type="taxonomic scope" value="Bacteria"/>
</dbReference>
<reference evidence="1 2" key="1">
    <citation type="journal article" date="2013" name="Genome Announc.">
        <title>Genome Sequence of Streptomyces violaceusniger Strain SPC6, a Halotolerant Streptomycete That Exhibits Rapid Growth and Development.</title>
        <authorList>
            <person name="Chen X."/>
            <person name="Zhang B."/>
            <person name="Zhang W."/>
            <person name="Wu X."/>
            <person name="Zhang M."/>
            <person name="Chen T."/>
            <person name="Liu G."/>
            <person name="Dyson P."/>
        </authorList>
    </citation>
    <scope>NUCLEOTIDE SEQUENCE [LARGE SCALE GENOMIC DNA]</scope>
    <source>
        <strain evidence="1 2">SPC6</strain>
    </source>
</reference>
<keyword evidence="2" id="KW-1185">Reference proteome</keyword>
<comment type="caution">
    <text evidence="1">The sequence shown here is derived from an EMBL/GenBank/DDBJ whole genome shotgun (WGS) entry which is preliminary data.</text>
</comment>
<dbReference type="AlphaFoldDB" id="A0A1D3DW05"/>
<dbReference type="EMBL" id="ASHX02000001">
    <property type="protein sequence ID" value="OEJ96508.1"/>
    <property type="molecule type" value="Genomic_DNA"/>
</dbReference>
<dbReference type="OrthoDB" id="4330564at2"/>
<sequence>MEGLRLIRNTRPARIVRPMALLSAVATLLAALYLCSGPAGHSAGLGAHSGQDGAAVSAAGHPSARAAVVADPLPFDPAAVVWSRFVCPYDDRDCGLSPPLNPAVLTVPPMDPPLYADGLAPLGPAPGAVRADGTRAPPRAPDLHVLQVLRT</sequence>
<organism evidence="1 2">
    <name type="scientific">Streptomyces thermolilacinus SPC6</name>
    <dbReference type="NCBI Taxonomy" id="1306406"/>
    <lineage>
        <taxon>Bacteria</taxon>
        <taxon>Bacillati</taxon>
        <taxon>Actinomycetota</taxon>
        <taxon>Actinomycetes</taxon>
        <taxon>Kitasatosporales</taxon>
        <taxon>Streptomycetaceae</taxon>
        <taxon>Streptomyces</taxon>
    </lineage>
</organism>
<dbReference type="STRING" id="1306406.J116_020690"/>
<proteinExistence type="predicted"/>
<dbReference type="Proteomes" id="UP000095329">
    <property type="component" value="Unassembled WGS sequence"/>
</dbReference>
<protein>
    <submittedName>
        <fullName evidence="1">Uncharacterized protein</fullName>
    </submittedName>
</protein>